<dbReference type="Gene3D" id="3.10.420.10">
    <property type="entry name" value="SecB-like"/>
    <property type="match status" value="1"/>
</dbReference>
<dbReference type="GeneID" id="91464372"/>
<evidence type="ECO:0008006" key="3">
    <source>
        <dbReference type="Google" id="ProtNLM"/>
    </source>
</evidence>
<accession>A0A7H1Q462</accession>
<dbReference type="Proteomes" id="UP000516422">
    <property type="component" value="Chromosome"/>
</dbReference>
<dbReference type="KEGG" id="sgf:HEP81_04823"/>
<dbReference type="EMBL" id="CP051006">
    <property type="protein sequence ID" value="QNT95092.1"/>
    <property type="molecule type" value="Genomic_DNA"/>
</dbReference>
<protein>
    <recommendedName>
        <fullName evidence="3">Preprotein translocase subunit SecB</fullName>
    </recommendedName>
</protein>
<proteinExistence type="predicted"/>
<gene>
    <name evidence="1" type="ORF">HEP81_04823</name>
</gene>
<dbReference type="SUPFAM" id="SSF54611">
    <property type="entry name" value="SecB-like"/>
    <property type="match status" value="1"/>
</dbReference>
<organism evidence="1 2">
    <name type="scientific">Streptomyces griseofuscus</name>
    <dbReference type="NCBI Taxonomy" id="146922"/>
    <lineage>
        <taxon>Bacteria</taxon>
        <taxon>Bacillati</taxon>
        <taxon>Actinomycetota</taxon>
        <taxon>Actinomycetes</taxon>
        <taxon>Kitasatosporales</taxon>
        <taxon>Streptomycetaceae</taxon>
        <taxon>Streptomyces</taxon>
    </lineage>
</organism>
<dbReference type="InterPro" id="IPR035958">
    <property type="entry name" value="SecB-like_sf"/>
</dbReference>
<dbReference type="AlphaFoldDB" id="A0A7H1Q462"/>
<evidence type="ECO:0000313" key="1">
    <source>
        <dbReference type="EMBL" id="QNT95092.1"/>
    </source>
</evidence>
<name>A0A7H1Q462_9ACTN</name>
<reference evidence="1 2" key="1">
    <citation type="submission" date="2020-04" db="EMBL/GenBank/DDBJ databases">
        <title>Characterization and engineering of Streptomyces griseofuscus DSM40191 as a potential heterologous host for expression of BGCs.</title>
        <authorList>
            <person name="Gren T."/>
            <person name="Whitford C.M."/>
            <person name="Mohite O.S."/>
            <person name="Joergensen T.S."/>
            <person name="Nielsen J.B."/>
            <person name="Lee S.Y."/>
            <person name="Weber T."/>
        </authorList>
    </citation>
    <scope>NUCLEOTIDE SEQUENCE [LARGE SCALE GENOMIC DNA]</scope>
    <source>
        <strain evidence="1 2">DSM 40191</strain>
    </source>
</reference>
<evidence type="ECO:0000313" key="2">
    <source>
        <dbReference type="Proteomes" id="UP000516422"/>
    </source>
</evidence>
<sequence length="153" mass="16863">MTRKQERAKQPIKGPELGTLIDNAELQDVVFLELHGARLGVDDVSKLPPPDGTTMKVWFRADSDQIQVRCRLELRTSEAQFRADAAAAFVITGELPTDEGVQAGFTQRIGVAVVYPYLREAVHDLARRLGVEPPILSLIAQSLEKLHTDTSSS</sequence>
<dbReference type="RefSeq" id="WP_078967645.1">
    <property type="nucleotide sequence ID" value="NZ_CP051006.1"/>
</dbReference>